<evidence type="ECO:0008006" key="10">
    <source>
        <dbReference type="Google" id="ProtNLM"/>
    </source>
</evidence>
<accession>A0A2M6WHI4</accession>
<dbReference type="InterPro" id="IPR050066">
    <property type="entry name" value="UvrABC_protein_C"/>
</dbReference>
<proteinExistence type="predicted"/>
<evidence type="ECO:0000256" key="2">
    <source>
        <dbReference type="ARBA" id="ARBA00022763"/>
    </source>
</evidence>
<dbReference type="InterPro" id="IPR000305">
    <property type="entry name" value="GIY-YIG_endonuc"/>
</dbReference>
<organism evidence="8 9">
    <name type="scientific">Candidatus Harrisonbacteria bacterium CG10_big_fil_rev_8_21_14_0_10_42_17</name>
    <dbReference type="NCBI Taxonomy" id="1974584"/>
    <lineage>
        <taxon>Bacteria</taxon>
        <taxon>Candidatus Harrisoniibacteriota</taxon>
    </lineage>
</organism>
<dbReference type="PROSITE" id="PS50164">
    <property type="entry name" value="GIY_YIG"/>
    <property type="match status" value="1"/>
</dbReference>
<evidence type="ECO:0000313" key="8">
    <source>
        <dbReference type="EMBL" id="PIT92263.1"/>
    </source>
</evidence>
<dbReference type="PANTHER" id="PTHR30562:SF1">
    <property type="entry name" value="UVRABC SYSTEM PROTEIN C"/>
    <property type="match status" value="1"/>
</dbReference>
<dbReference type="SUPFAM" id="SSF82771">
    <property type="entry name" value="GIY-YIG endonuclease"/>
    <property type="match status" value="1"/>
</dbReference>
<dbReference type="InterPro" id="IPR047296">
    <property type="entry name" value="GIY-YIG_UvrC_Cho"/>
</dbReference>
<feature type="domain" description="GIY-YIG" evidence="6">
    <location>
        <begin position="31"/>
        <end position="108"/>
    </location>
</feature>
<dbReference type="SUPFAM" id="SSF46600">
    <property type="entry name" value="C-terminal UvrC-binding domain of UvrB"/>
    <property type="match status" value="1"/>
</dbReference>
<gene>
    <name evidence="8" type="ORF">COU08_03050</name>
</gene>
<evidence type="ECO:0000313" key="9">
    <source>
        <dbReference type="Proteomes" id="UP000228635"/>
    </source>
</evidence>
<keyword evidence="2" id="KW-0227">DNA damage</keyword>
<dbReference type="FunFam" id="3.40.1440.10:FF:000001">
    <property type="entry name" value="UvrABC system protein C"/>
    <property type="match status" value="1"/>
</dbReference>
<dbReference type="InterPro" id="IPR036876">
    <property type="entry name" value="UVR_dom_sf"/>
</dbReference>
<evidence type="ECO:0000256" key="1">
    <source>
        <dbReference type="ARBA" id="ARBA00022490"/>
    </source>
</evidence>
<evidence type="ECO:0000256" key="3">
    <source>
        <dbReference type="ARBA" id="ARBA00022769"/>
    </source>
</evidence>
<dbReference type="Proteomes" id="UP000228635">
    <property type="component" value="Unassembled WGS sequence"/>
</dbReference>
<dbReference type="GO" id="GO:0006289">
    <property type="term" value="P:nucleotide-excision repair"/>
    <property type="evidence" value="ECO:0007669"/>
    <property type="project" value="InterPro"/>
</dbReference>
<dbReference type="CDD" id="cd10434">
    <property type="entry name" value="GIY-YIG_UvrC_Cho"/>
    <property type="match status" value="1"/>
</dbReference>
<dbReference type="PANTHER" id="PTHR30562">
    <property type="entry name" value="UVRC/OXIDOREDUCTASE"/>
    <property type="match status" value="1"/>
</dbReference>
<feature type="domain" description="UvrC family homology region profile" evidence="7">
    <location>
        <begin position="253"/>
        <end position="376"/>
    </location>
</feature>
<sequence length="437" mass="50217">MWGQPSRPLFIWYFKIIVMRKTSQLYKGIPETPGVYLMNNVRGSLLYVGKAVNLRRRVSSYFQKAHDYRIERLVGEIGSIDYQQTDTAIEALILEAKLIKKHQPPYNILGKDGKSFLTVLITRESFPRVLLIREGDNRLGTRFGPFTSARSIREALRLIRRIFPFHDHPVESLPPGRDHGAGDLKSKKRYRPCFNYQIGLCPGVCGGMISQREYRNTIRNIRLFFQGKKERIITALKKEMAMASKAERYEEAHALKKKLFALQHIQDVSLVGDNAITLPYRRREGIYAHSFTERIEGYDISNISGHSAVGSMVVFIDDKPDKSQYRRFRIKTVTGSNDVAMLAEVLERRFGNDWPKPNLILIDGGKPQVNAAKHVLKTHGLHIPVIGIAKGPKRTKNEFTGILPSQLDEHILIRVRDEAHRFAVAYHKHLRSKQFYQ</sequence>
<dbReference type="EMBL" id="PFBA01000027">
    <property type="protein sequence ID" value="PIT92263.1"/>
    <property type="molecule type" value="Genomic_DNA"/>
</dbReference>
<dbReference type="Pfam" id="PF01541">
    <property type="entry name" value="GIY-YIG"/>
    <property type="match status" value="1"/>
</dbReference>
<dbReference type="AlphaFoldDB" id="A0A2M6WHI4"/>
<evidence type="ECO:0000259" key="7">
    <source>
        <dbReference type="PROSITE" id="PS50165"/>
    </source>
</evidence>
<dbReference type="Gene3D" id="3.40.1440.10">
    <property type="entry name" value="GIY-YIG endonuclease"/>
    <property type="match status" value="1"/>
</dbReference>
<dbReference type="Gene3D" id="3.30.420.340">
    <property type="entry name" value="UvrC, RNAse H endonuclease domain"/>
    <property type="match status" value="1"/>
</dbReference>
<dbReference type="GO" id="GO:0009381">
    <property type="term" value="F:excinuclease ABC activity"/>
    <property type="evidence" value="ECO:0007669"/>
    <property type="project" value="InterPro"/>
</dbReference>
<evidence type="ECO:0000256" key="5">
    <source>
        <dbReference type="ARBA" id="ARBA00023204"/>
    </source>
</evidence>
<reference evidence="9" key="1">
    <citation type="submission" date="2017-09" db="EMBL/GenBank/DDBJ databases">
        <title>Depth-based differentiation of microbial function through sediment-hosted aquifers and enrichment of novel symbionts in the deep terrestrial subsurface.</title>
        <authorList>
            <person name="Probst A.J."/>
            <person name="Ladd B."/>
            <person name="Jarett J.K."/>
            <person name="Geller-Mcgrath D.E."/>
            <person name="Sieber C.M.K."/>
            <person name="Emerson J.B."/>
            <person name="Anantharaman K."/>
            <person name="Thomas B.C."/>
            <person name="Malmstrom R."/>
            <person name="Stieglmeier M."/>
            <person name="Klingl A."/>
            <person name="Woyke T."/>
            <person name="Ryan C.M."/>
            <person name="Banfield J.F."/>
        </authorList>
    </citation>
    <scope>NUCLEOTIDE SEQUENCE [LARGE SCALE GENOMIC DNA]</scope>
</reference>
<keyword evidence="5" id="KW-0234">DNA repair</keyword>
<keyword evidence="4" id="KW-0267">Excision nuclease</keyword>
<keyword evidence="3" id="KW-0228">DNA excision</keyword>
<keyword evidence="1" id="KW-0963">Cytoplasm</keyword>
<dbReference type="InterPro" id="IPR038476">
    <property type="entry name" value="UvrC_RNase_H_dom_sf"/>
</dbReference>
<evidence type="ECO:0000256" key="4">
    <source>
        <dbReference type="ARBA" id="ARBA00022881"/>
    </source>
</evidence>
<name>A0A2M6WHI4_9BACT</name>
<comment type="caution">
    <text evidence="8">The sequence shown here is derived from an EMBL/GenBank/DDBJ whole genome shotgun (WGS) entry which is preliminary data.</text>
</comment>
<dbReference type="GO" id="GO:0009380">
    <property type="term" value="C:excinuclease repair complex"/>
    <property type="evidence" value="ECO:0007669"/>
    <property type="project" value="TreeGrafter"/>
</dbReference>
<dbReference type="InterPro" id="IPR001162">
    <property type="entry name" value="UvrC_RNase_H_dom"/>
</dbReference>
<protein>
    <recommendedName>
        <fullName evidence="10">Excinuclease ABC subunit C</fullName>
    </recommendedName>
</protein>
<dbReference type="PROSITE" id="PS50165">
    <property type="entry name" value="UVRC"/>
    <property type="match status" value="1"/>
</dbReference>
<dbReference type="Pfam" id="PF08459">
    <property type="entry name" value="UvrC_RNaseH_dom"/>
    <property type="match status" value="1"/>
</dbReference>
<dbReference type="SMART" id="SM00465">
    <property type="entry name" value="GIYc"/>
    <property type="match status" value="1"/>
</dbReference>
<dbReference type="InterPro" id="IPR035901">
    <property type="entry name" value="GIY-YIG_endonuc_sf"/>
</dbReference>
<evidence type="ECO:0000259" key="6">
    <source>
        <dbReference type="PROSITE" id="PS50164"/>
    </source>
</evidence>